<dbReference type="PROSITE" id="PS00041">
    <property type="entry name" value="HTH_ARAC_FAMILY_1"/>
    <property type="match status" value="1"/>
</dbReference>
<dbReference type="SMART" id="SM00342">
    <property type="entry name" value="HTH_ARAC"/>
    <property type="match status" value="1"/>
</dbReference>
<evidence type="ECO:0000313" key="7">
    <source>
        <dbReference type="Proteomes" id="UP000198749"/>
    </source>
</evidence>
<dbReference type="InterPro" id="IPR009057">
    <property type="entry name" value="Homeodomain-like_sf"/>
</dbReference>
<proteinExistence type="predicted"/>
<dbReference type="GO" id="GO:0003700">
    <property type="term" value="F:DNA-binding transcription factor activity"/>
    <property type="evidence" value="ECO:0007669"/>
    <property type="project" value="InterPro"/>
</dbReference>
<sequence length="305" mass="34877">MSTPSNWPLPPQSIRFIIPHKIIEKLSNNKLSKDLYPLGAGYYKEAEGHRMERLEHDDHLLIYCLDGKGKIRVNQKNIAVNSGDLIVLPRGTAHQYASSLNIPWTIYWCHFEGALADDFITHLQISEQKPVVHLGLHSSLVSEFDALLEARHSSYHLNAFINAANQLRQILTHIALLQPLVRSQDADSFDLEKIHSLMQARIHEQLDIDTLAASVNLSKYHFIKKYRDITGTTPINHFIHLKIERACHLLDISSRTIAEVAFMVGYEDAYYFSRVFKKVMGISPTQYRKLQVGAWSYKSFKTATV</sequence>
<dbReference type="STRING" id="355243.SAMN03080615_00416"/>
<protein>
    <submittedName>
        <fullName evidence="6">Transcriptional regulator, AraC family</fullName>
    </submittedName>
</protein>
<dbReference type="PANTHER" id="PTHR43280:SF30">
    <property type="entry name" value="MMSAB OPERON REGULATORY PROTEIN"/>
    <property type="match status" value="1"/>
</dbReference>
<dbReference type="GO" id="GO:0043565">
    <property type="term" value="F:sequence-specific DNA binding"/>
    <property type="evidence" value="ECO:0007669"/>
    <property type="project" value="InterPro"/>
</dbReference>
<dbReference type="InterPro" id="IPR003313">
    <property type="entry name" value="AraC-bd"/>
</dbReference>
<dbReference type="AlphaFoldDB" id="A0A1H9D9H1"/>
<organism evidence="6 7">
    <name type="scientific">Amphritea atlantica</name>
    <dbReference type="NCBI Taxonomy" id="355243"/>
    <lineage>
        <taxon>Bacteria</taxon>
        <taxon>Pseudomonadati</taxon>
        <taxon>Pseudomonadota</taxon>
        <taxon>Gammaproteobacteria</taxon>
        <taxon>Oceanospirillales</taxon>
        <taxon>Oceanospirillaceae</taxon>
        <taxon>Amphritea</taxon>
    </lineage>
</organism>
<dbReference type="PROSITE" id="PS01124">
    <property type="entry name" value="HTH_ARAC_FAMILY_2"/>
    <property type="match status" value="1"/>
</dbReference>
<dbReference type="SUPFAM" id="SSF51215">
    <property type="entry name" value="Regulatory protein AraC"/>
    <property type="match status" value="1"/>
</dbReference>
<keyword evidence="2" id="KW-0238">DNA-binding</keyword>
<dbReference type="EMBL" id="FOGB01000001">
    <property type="protein sequence ID" value="SEQ10001.1"/>
    <property type="molecule type" value="Genomic_DNA"/>
</dbReference>
<keyword evidence="1" id="KW-0805">Transcription regulation</keyword>
<dbReference type="PANTHER" id="PTHR43280">
    <property type="entry name" value="ARAC-FAMILY TRANSCRIPTIONAL REGULATOR"/>
    <property type="match status" value="1"/>
</dbReference>
<dbReference type="PRINTS" id="PR00032">
    <property type="entry name" value="HTHARAC"/>
</dbReference>
<evidence type="ECO:0000256" key="1">
    <source>
        <dbReference type="ARBA" id="ARBA00023015"/>
    </source>
</evidence>
<keyword evidence="7" id="KW-1185">Reference proteome</keyword>
<dbReference type="InterPro" id="IPR037923">
    <property type="entry name" value="HTH-like"/>
</dbReference>
<name>A0A1H9D9H1_9GAMM</name>
<reference evidence="7" key="1">
    <citation type="submission" date="2016-10" db="EMBL/GenBank/DDBJ databases">
        <authorList>
            <person name="Varghese N."/>
            <person name="Submissions S."/>
        </authorList>
    </citation>
    <scope>NUCLEOTIDE SEQUENCE [LARGE SCALE GENOMIC DNA]</scope>
    <source>
        <strain evidence="7">DSM 18887</strain>
    </source>
</reference>
<evidence type="ECO:0000313" key="6">
    <source>
        <dbReference type="EMBL" id="SEQ10001.1"/>
    </source>
</evidence>
<dbReference type="SUPFAM" id="SSF46689">
    <property type="entry name" value="Homeodomain-like"/>
    <property type="match status" value="2"/>
</dbReference>
<evidence type="ECO:0000259" key="5">
    <source>
        <dbReference type="PROSITE" id="PS01124"/>
    </source>
</evidence>
<gene>
    <name evidence="6" type="ORF">SAMN03080615_00416</name>
</gene>
<evidence type="ECO:0000256" key="3">
    <source>
        <dbReference type="ARBA" id="ARBA00023159"/>
    </source>
</evidence>
<dbReference type="InterPro" id="IPR020449">
    <property type="entry name" value="Tscrpt_reg_AraC-type_HTH"/>
</dbReference>
<feature type="domain" description="HTH araC/xylS-type" evidence="5">
    <location>
        <begin position="192"/>
        <end position="290"/>
    </location>
</feature>
<dbReference type="Pfam" id="PF02311">
    <property type="entry name" value="AraC_binding"/>
    <property type="match status" value="1"/>
</dbReference>
<dbReference type="RefSeq" id="WP_175483415.1">
    <property type="nucleotide sequence ID" value="NZ_AP025284.1"/>
</dbReference>
<accession>A0A1H9D9H1</accession>
<dbReference type="InterPro" id="IPR018060">
    <property type="entry name" value="HTH_AraC"/>
</dbReference>
<keyword evidence="3" id="KW-0010">Activator</keyword>
<dbReference type="Gene3D" id="1.10.10.60">
    <property type="entry name" value="Homeodomain-like"/>
    <property type="match status" value="2"/>
</dbReference>
<dbReference type="Proteomes" id="UP000198749">
    <property type="component" value="Unassembled WGS sequence"/>
</dbReference>
<dbReference type="Pfam" id="PF12833">
    <property type="entry name" value="HTH_18"/>
    <property type="match status" value="1"/>
</dbReference>
<dbReference type="InterPro" id="IPR018062">
    <property type="entry name" value="HTH_AraC-typ_CS"/>
</dbReference>
<evidence type="ECO:0000256" key="2">
    <source>
        <dbReference type="ARBA" id="ARBA00023125"/>
    </source>
</evidence>
<keyword evidence="4" id="KW-0804">Transcription</keyword>
<evidence type="ECO:0000256" key="4">
    <source>
        <dbReference type="ARBA" id="ARBA00023163"/>
    </source>
</evidence>
<dbReference type="CDD" id="cd06986">
    <property type="entry name" value="cupin_MmsR-like_N"/>
    <property type="match status" value="1"/>
</dbReference>
<dbReference type="Gene3D" id="2.60.120.280">
    <property type="entry name" value="Regulatory protein AraC"/>
    <property type="match status" value="1"/>
</dbReference>